<proteinExistence type="predicted"/>
<evidence type="ECO:0000313" key="2">
    <source>
        <dbReference type="Proteomes" id="UP000237000"/>
    </source>
</evidence>
<dbReference type="AlphaFoldDB" id="A0A2P5ELE9"/>
<reference evidence="2" key="1">
    <citation type="submission" date="2016-06" db="EMBL/GenBank/DDBJ databases">
        <title>Parallel loss of symbiosis genes in relatives of nitrogen-fixing non-legume Parasponia.</title>
        <authorList>
            <person name="Van Velzen R."/>
            <person name="Holmer R."/>
            <person name="Bu F."/>
            <person name="Rutten L."/>
            <person name="Van Zeijl A."/>
            <person name="Liu W."/>
            <person name="Santuari L."/>
            <person name="Cao Q."/>
            <person name="Sharma T."/>
            <person name="Shen D."/>
            <person name="Roswanjaya Y."/>
            <person name="Wardhani T."/>
            <person name="Kalhor M.S."/>
            <person name="Jansen J."/>
            <person name="Van den Hoogen J."/>
            <person name="Gungor B."/>
            <person name="Hartog M."/>
            <person name="Hontelez J."/>
            <person name="Verver J."/>
            <person name="Yang W.-C."/>
            <person name="Schijlen E."/>
            <person name="Repin R."/>
            <person name="Schilthuizen M."/>
            <person name="Schranz E."/>
            <person name="Heidstra R."/>
            <person name="Miyata K."/>
            <person name="Fedorova E."/>
            <person name="Kohlen W."/>
            <person name="Bisseling T."/>
            <person name="Smit S."/>
            <person name="Geurts R."/>
        </authorList>
    </citation>
    <scope>NUCLEOTIDE SEQUENCE [LARGE SCALE GENOMIC DNA]</scope>
    <source>
        <strain evidence="2">cv. RG33-2</strain>
    </source>
</reference>
<accession>A0A2P5ELE9</accession>
<dbReference type="PANTHER" id="PTHR33710:SF71">
    <property type="entry name" value="ENDONUCLEASE_EXONUCLEASE_PHOSPHATASE DOMAIN-CONTAINING PROTEIN"/>
    <property type="match status" value="1"/>
</dbReference>
<evidence type="ECO:0008006" key="3">
    <source>
        <dbReference type="Google" id="ProtNLM"/>
    </source>
</evidence>
<protein>
    <recommendedName>
        <fullName evidence="3">Endonuclease/exonuclease/phosphatase</fullName>
    </recommendedName>
</protein>
<organism evidence="1 2">
    <name type="scientific">Trema orientale</name>
    <name type="common">Charcoal tree</name>
    <name type="synonym">Celtis orientalis</name>
    <dbReference type="NCBI Taxonomy" id="63057"/>
    <lineage>
        <taxon>Eukaryota</taxon>
        <taxon>Viridiplantae</taxon>
        <taxon>Streptophyta</taxon>
        <taxon>Embryophyta</taxon>
        <taxon>Tracheophyta</taxon>
        <taxon>Spermatophyta</taxon>
        <taxon>Magnoliopsida</taxon>
        <taxon>eudicotyledons</taxon>
        <taxon>Gunneridae</taxon>
        <taxon>Pentapetalae</taxon>
        <taxon>rosids</taxon>
        <taxon>fabids</taxon>
        <taxon>Rosales</taxon>
        <taxon>Cannabaceae</taxon>
        <taxon>Trema</taxon>
    </lineage>
</organism>
<gene>
    <name evidence="1" type="ORF">TorRG33x02_178260</name>
</gene>
<comment type="caution">
    <text evidence="1">The sequence shown here is derived from an EMBL/GenBank/DDBJ whole genome shotgun (WGS) entry which is preliminary data.</text>
</comment>
<keyword evidence="2" id="KW-1185">Reference proteome</keyword>
<sequence length="170" mass="18921">MDSLPWLCGGDFNKILSLSEKLEGSDRSVSSMMSFRSDCSLSDLGFSGSLITWNNKQGREENVQERLNRFVGSEDCEGCAAIVQSAWCASSISTDAIADLDSQLSICSSMLKNWSAKEFGSFTKATGKIRKQIRHIYKNSEVADRMEEVRQLECSLEDALLKEETAVIKR</sequence>
<dbReference type="PANTHER" id="PTHR33710">
    <property type="entry name" value="BNAC02G09200D PROTEIN"/>
    <property type="match status" value="1"/>
</dbReference>
<dbReference type="OrthoDB" id="1750221at2759"/>
<dbReference type="EMBL" id="JXTC01000133">
    <property type="protein sequence ID" value="PON86374.1"/>
    <property type="molecule type" value="Genomic_DNA"/>
</dbReference>
<dbReference type="Proteomes" id="UP000237000">
    <property type="component" value="Unassembled WGS sequence"/>
</dbReference>
<evidence type="ECO:0000313" key="1">
    <source>
        <dbReference type="EMBL" id="PON86374.1"/>
    </source>
</evidence>
<name>A0A2P5ELE9_TREOI</name>
<dbReference type="InParanoid" id="A0A2P5ELE9"/>